<evidence type="ECO:0000313" key="9">
    <source>
        <dbReference type="Proteomes" id="UP000190837"/>
    </source>
</evidence>
<dbReference type="NCBIfam" id="TIGR00247">
    <property type="entry name" value="endolytic transglycosylase MltG"/>
    <property type="match status" value="1"/>
</dbReference>
<proteinExistence type="inferred from homology"/>
<evidence type="ECO:0000256" key="2">
    <source>
        <dbReference type="ARBA" id="ARBA00022692"/>
    </source>
</evidence>
<dbReference type="PANTHER" id="PTHR30518">
    <property type="entry name" value="ENDOLYTIC MUREIN TRANSGLYCOSYLASE"/>
    <property type="match status" value="1"/>
</dbReference>
<dbReference type="GO" id="GO:0071555">
    <property type="term" value="P:cell wall organization"/>
    <property type="evidence" value="ECO:0007669"/>
    <property type="project" value="UniProtKB-KW"/>
</dbReference>
<feature type="site" description="Important for catalytic activity" evidence="7">
    <location>
        <position position="217"/>
    </location>
</feature>
<organism evidence="8 9">
    <name type="scientific">Cardiobacterium hominis</name>
    <dbReference type="NCBI Taxonomy" id="2718"/>
    <lineage>
        <taxon>Bacteria</taxon>
        <taxon>Pseudomonadati</taxon>
        <taxon>Pseudomonadota</taxon>
        <taxon>Gammaproteobacteria</taxon>
        <taxon>Cardiobacteriales</taxon>
        <taxon>Cardiobacteriaceae</taxon>
        <taxon>Cardiobacterium</taxon>
    </lineage>
</organism>
<dbReference type="GO" id="GO:0005886">
    <property type="term" value="C:plasma membrane"/>
    <property type="evidence" value="ECO:0007669"/>
    <property type="project" value="UniProtKB-UniRule"/>
</dbReference>
<keyword evidence="5 7" id="KW-0456">Lyase</keyword>
<dbReference type="CDD" id="cd08010">
    <property type="entry name" value="MltG_like"/>
    <property type="match status" value="1"/>
</dbReference>
<evidence type="ECO:0000256" key="3">
    <source>
        <dbReference type="ARBA" id="ARBA00022989"/>
    </source>
</evidence>
<evidence type="ECO:0000256" key="4">
    <source>
        <dbReference type="ARBA" id="ARBA00023136"/>
    </source>
</evidence>
<dbReference type="AlphaFoldDB" id="A0A1C3H533"/>
<dbReference type="InterPro" id="IPR003770">
    <property type="entry name" value="MLTG-like"/>
</dbReference>
<accession>A0A1C3H533</accession>
<evidence type="ECO:0000256" key="1">
    <source>
        <dbReference type="ARBA" id="ARBA00022475"/>
    </source>
</evidence>
<dbReference type="PANTHER" id="PTHR30518:SF2">
    <property type="entry name" value="ENDOLYTIC MUREIN TRANSGLYCOSYLASE"/>
    <property type="match status" value="1"/>
</dbReference>
<gene>
    <name evidence="7" type="primary">mltG</name>
    <name evidence="8" type="ORF">CHUV0807_1639</name>
</gene>
<keyword evidence="3 7" id="KW-1133">Transmembrane helix</keyword>
<evidence type="ECO:0000256" key="6">
    <source>
        <dbReference type="ARBA" id="ARBA00023316"/>
    </source>
</evidence>
<evidence type="ECO:0000256" key="5">
    <source>
        <dbReference type="ARBA" id="ARBA00023239"/>
    </source>
</evidence>
<keyword evidence="6 7" id="KW-0961">Cell wall biogenesis/degradation</keyword>
<dbReference type="Gene3D" id="3.30.1490.480">
    <property type="entry name" value="Endolytic murein transglycosylase"/>
    <property type="match status" value="1"/>
</dbReference>
<dbReference type="FunFam" id="3.30.160.60:FF:000242">
    <property type="entry name" value="Endolytic murein transglycosylase"/>
    <property type="match status" value="1"/>
</dbReference>
<dbReference type="EC" id="4.2.2.29" evidence="7"/>
<keyword evidence="2 7" id="KW-0812">Transmembrane</keyword>
<dbReference type="RefSeq" id="WP_079541091.1">
    <property type="nucleotide sequence ID" value="NZ_CAUQZP010000043.1"/>
</dbReference>
<comment type="catalytic activity">
    <reaction evidence="7">
        <text>a peptidoglycan chain = a peptidoglycan chain with N-acetyl-1,6-anhydromuramyl-[peptide] at the reducing end + a peptidoglycan chain with N-acetylglucosamine at the non-reducing end.</text>
        <dbReference type="EC" id="4.2.2.29"/>
    </reaction>
</comment>
<comment type="similarity">
    <text evidence="7">Belongs to the transglycosylase MltG family.</text>
</comment>
<comment type="function">
    <text evidence="7">Functions as a peptidoglycan terminase that cleaves nascent peptidoglycan strands endolytically to terminate their elongation.</text>
</comment>
<dbReference type="Gene3D" id="3.30.160.60">
    <property type="entry name" value="Classic Zinc Finger"/>
    <property type="match status" value="1"/>
</dbReference>
<dbReference type="Proteomes" id="UP000190837">
    <property type="component" value="Unassembled WGS sequence"/>
</dbReference>
<keyword evidence="7" id="KW-0997">Cell inner membrane</keyword>
<evidence type="ECO:0000256" key="7">
    <source>
        <dbReference type="HAMAP-Rule" id="MF_02065"/>
    </source>
</evidence>
<keyword evidence="1 7" id="KW-1003">Cell membrane</keyword>
<evidence type="ECO:0000313" key="8">
    <source>
        <dbReference type="EMBL" id="SAM66528.1"/>
    </source>
</evidence>
<dbReference type="HAMAP" id="MF_02065">
    <property type="entry name" value="MltG"/>
    <property type="match status" value="1"/>
</dbReference>
<sequence length="337" mass="37229">MKRFLLNCFLTLILLAAWAAGVFYLQYQKALNAPLVAEGDGIITVKRGDTLASLNHELVQRGVIHSDWVLPVYARLNPQAANIKAGDYRIDASASLPSLMNDITNGKVVVYNITVVEGKTFKDLRASLVQTAGIEHTLNDKTDAQIATLLGIDGSPEGWFMPETYQFHRGSSDLELLKRMYGEMQRTLEQEWPNRADGLPLANPYQALILASIIEKETGVASERPQIAGVFVRRLQKDMLLQTDPSVIYGAADYHGDLTRKHLQTDTPYNTYINKGLPPTPIALPGKASIQAALHPADGDSLYFVADGKGGHTFSATYEEHQQAVARYLKQQQQPKP</sequence>
<dbReference type="EMBL" id="FKLO01000054">
    <property type="protein sequence ID" value="SAM66528.1"/>
    <property type="molecule type" value="Genomic_DNA"/>
</dbReference>
<dbReference type="GO" id="GO:0008932">
    <property type="term" value="F:lytic endotransglycosylase activity"/>
    <property type="evidence" value="ECO:0007669"/>
    <property type="project" value="UniProtKB-UniRule"/>
</dbReference>
<reference evidence="9" key="1">
    <citation type="submission" date="2016-04" db="EMBL/GenBank/DDBJ databases">
        <authorList>
            <person name="Tagini F."/>
        </authorList>
    </citation>
    <scope>NUCLEOTIDE SEQUENCE [LARGE SCALE GENOMIC DNA]</scope>
    <source>
        <strain evidence="9">CHUV0807</strain>
    </source>
</reference>
<protein>
    <recommendedName>
        <fullName evidence="7">Endolytic murein transglycosylase</fullName>
        <ecNumber evidence="7">4.2.2.29</ecNumber>
    </recommendedName>
    <alternativeName>
        <fullName evidence="7">Peptidoglycan lytic transglycosylase</fullName>
    </alternativeName>
    <alternativeName>
        <fullName evidence="7">Peptidoglycan polymerization terminase</fullName>
    </alternativeName>
</protein>
<dbReference type="GO" id="GO:0009252">
    <property type="term" value="P:peptidoglycan biosynthetic process"/>
    <property type="evidence" value="ECO:0007669"/>
    <property type="project" value="UniProtKB-UniRule"/>
</dbReference>
<dbReference type="Pfam" id="PF02618">
    <property type="entry name" value="YceG"/>
    <property type="match status" value="1"/>
</dbReference>
<keyword evidence="4 7" id="KW-0472">Membrane</keyword>
<name>A0A1C3H533_9GAMM</name>